<comment type="caution">
    <text evidence="1">The sequence shown here is derived from an EMBL/GenBank/DDBJ whole genome shotgun (WGS) entry which is preliminary data.</text>
</comment>
<sequence length="127" mass="13514">MGISDHGLDTVFAHALYLLGYMAKLGRGSVLICQACEEVGFPAPIWHCDGSSAALGYASGRTRMADSQVSVNSLFTSLNASYSAFRRFAGSFASLVACLVNQLKLQAVVSSTCPTRFSRVLLDLAEV</sequence>
<dbReference type="EMBL" id="JAUQOO010000020">
    <property type="protein sequence ID" value="MDO7929469.1"/>
    <property type="molecule type" value="Genomic_DNA"/>
</dbReference>
<gene>
    <name evidence="1" type="ORF">Q6A51_22080</name>
</gene>
<evidence type="ECO:0000313" key="2">
    <source>
        <dbReference type="Proteomes" id="UP001223016"/>
    </source>
</evidence>
<accession>A0ABT9CVE2</accession>
<evidence type="ECO:0000313" key="1">
    <source>
        <dbReference type="EMBL" id="MDO7929469.1"/>
    </source>
</evidence>
<name>A0ABT9CVE2_9PSED</name>
<dbReference type="RefSeq" id="WP_304575735.1">
    <property type="nucleotide sequence ID" value="NZ_JAUQOO010000020.1"/>
</dbReference>
<keyword evidence="2" id="KW-1185">Reference proteome</keyword>
<reference evidence="1 2" key="1">
    <citation type="submission" date="2023-07" db="EMBL/GenBank/DDBJ databases">
        <title>Identification of four novel Pseudomonas species associated with bacterial leaf spot of cucurbits.</title>
        <authorList>
            <person name="Fullem K.R."/>
        </authorList>
    </citation>
    <scope>NUCLEOTIDE SEQUENCE [LARGE SCALE GENOMIC DNA]</scope>
    <source>
        <strain evidence="1 2">KFB 138</strain>
    </source>
</reference>
<dbReference type="Proteomes" id="UP001223016">
    <property type="component" value="Unassembled WGS sequence"/>
</dbReference>
<protein>
    <submittedName>
        <fullName evidence="1">Uncharacterized protein</fullName>
    </submittedName>
</protein>
<proteinExistence type="predicted"/>
<organism evidence="1 2">
    <name type="scientific">Pseudomonas serbiensis</name>
    <dbReference type="NCBI Taxonomy" id="3064350"/>
    <lineage>
        <taxon>Bacteria</taxon>
        <taxon>Pseudomonadati</taxon>
        <taxon>Pseudomonadota</taxon>
        <taxon>Gammaproteobacteria</taxon>
        <taxon>Pseudomonadales</taxon>
        <taxon>Pseudomonadaceae</taxon>
        <taxon>Pseudomonas</taxon>
    </lineage>
</organism>